<evidence type="ECO:0000313" key="2">
    <source>
        <dbReference type="EMBL" id="QCD56959.1"/>
    </source>
</evidence>
<protein>
    <recommendedName>
        <fullName evidence="4">Peptidase inhibitor family I36</fullName>
    </recommendedName>
</protein>
<dbReference type="AlphaFoldDB" id="A0A6G5RGL3"/>
<accession>A0A6G5RGL3</accession>
<proteinExistence type="predicted"/>
<gene>
    <name evidence="2" type="ORF">CEB94_20480</name>
</gene>
<evidence type="ECO:0008006" key="4">
    <source>
        <dbReference type="Google" id="ProtNLM"/>
    </source>
</evidence>
<feature type="signal peptide" evidence="1">
    <location>
        <begin position="1"/>
        <end position="26"/>
    </location>
</feature>
<evidence type="ECO:0000256" key="1">
    <source>
        <dbReference type="SAM" id="SignalP"/>
    </source>
</evidence>
<dbReference type="RefSeq" id="WP_175433560.1">
    <property type="nucleotide sequence ID" value="NZ_JBHXIA010000004.1"/>
</dbReference>
<evidence type="ECO:0000313" key="3">
    <source>
        <dbReference type="Proteomes" id="UP000495940"/>
    </source>
</evidence>
<dbReference type="Proteomes" id="UP000495940">
    <property type="component" value="Chromosome"/>
</dbReference>
<feature type="chain" id="PRO_5026104894" description="Peptidase inhibitor family I36" evidence="1">
    <location>
        <begin position="27"/>
        <end position="152"/>
    </location>
</feature>
<dbReference type="KEGG" id="shaw:CEB94_20480"/>
<name>A0A6G5RGL3_9ACTN</name>
<keyword evidence="1" id="KW-0732">Signal</keyword>
<sequence>MKRRIAAVATAAAAALLSFLPTNASAATHTKCPSGSLCLQLHYNSYWGGSSTAFTHSVSNFGDYTFLSSGAGQGLTVKNNAASASLLDYPANHSNAAIFFRSGYGGACDFFYGHGEGSFTEAWRLGPTYNENASFYFTKGGPPSGSNCATWR</sequence>
<reference evidence="2 3" key="1">
    <citation type="submission" date="2017-06" db="EMBL/GenBank/DDBJ databases">
        <title>Complete Genome Sequence of Streptomyces hawaiiensis NRRL 15010 and insights into acyldepsipeptides biosynthesis.</title>
        <authorList>
            <person name="Mariita R.M."/>
            <person name="Sello J.K."/>
        </authorList>
    </citation>
    <scope>NUCLEOTIDE SEQUENCE [LARGE SCALE GENOMIC DNA]</scope>
    <source>
        <strain evidence="2 3">ATCC 12236</strain>
    </source>
</reference>
<dbReference type="EMBL" id="CP021978">
    <property type="protein sequence ID" value="QCD56959.1"/>
    <property type="molecule type" value="Genomic_DNA"/>
</dbReference>
<organism evidence="2 3">
    <name type="scientific">Streptomyces hawaiiensis</name>
    <dbReference type="NCBI Taxonomy" id="67305"/>
    <lineage>
        <taxon>Bacteria</taxon>
        <taxon>Bacillati</taxon>
        <taxon>Actinomycetota</taxon>
        <taxon>Actinomycetes</taxon>
        <taxon>Kitasatosporales</taxon>
        <taxon>Streptomycetaceae</taxon>
        <taxon>Streptomyces</taxon>
    </lineage>
</organism>
<keyword evidence="3" id="KW-1185">Reference proteome</keyword>